<evidence type="ECO:0000313" key="2">
    <source>
        <dbReference type="Proteomes" id="UP000436088"/>
    </source>
</evidence>
<dbReference type="AlphaFoldDB" id="A0A6A2YLJ3"/>
<protein>
    <submittedName>
        <fullName evidence="1">Uncharacterized protein</fullName>
    </submittedName>
</protein>
<gene>
    <name evidence="1" type="ORF">F3Y22_tig00111392pilonHSYRG00065</name>
</gene>
<name>A0A6A2YLJ3_HIBSY</name>
<sequence length="396" mass="44667">MALCITTASVSVLVNGSPTKKFSIKKGLRQGCPLSPFLFNLVGEALSGLIGNVYHIFSDWLRIWDEDLGCQWGSLPSTYLGLPLGHNRNSITPWKPIVDNFSARLDSWKSSVLSFGGRLTLVKSVLSSMLVYYLSLFQMSVAVANTLNKMIASFIWGASSGRAIHWVQDSLRRRVVVAKYDLEHDALLPGLAVSRSMSWIWRQISDPVMNEENVFSKISGAVLEMEISLTFGRTIGRNWNIVIRRALFQWELNIWDEFMNTINRASHGDAHWDSLRRLCGGLLGAGSRLAWNLPRGAFLVLTLSYVYSVKQRPRQLIIFFAIARLYGVHGLSGSRVGTLIWKSWTSDQNFYSAVFRIARWCKCKWSGSRFALVDFLNLPSSVFAIRSWSRRGRGVT</sequence>
<evidence type="ECO:0000313" key="1">
    <source>
        <dbReference type="EMBL" id="KAE8679964.1"/>
    </source>
</evidence>
<dbReference type="Proteomes" id="UP000436088">
    <property type="component" value="Unassembled WGS sequence"/>
</dbReference>
<accession>A0A6A2YLJ3</accession>
<reference evidence="1" key="1">
    <citation type="submission" date="2019-09" db="EMBL/GenBank/DDBJ databases">
        <title>Draft genome information of white flower Hibiscus syriacus.</title>
        <authorList>
            <person name="Kim Y.-M."/>
        </authorList>
    </citation>
    <scope>NUCLEOTIDE SEQUENCE [LARGE SCALE GENOMIC DNA]</scope>
    <source>
        <strain evidence="1">YM2019G1</strain>
    </source>
</reference>
<dbReference type="PANTHER" id="PTHR33116:SF78">
    <property type="entry name" value="OS12G0587133 PROTEIN"/>
    <property type="match status" value="1"/>
</dbReference>
<organism evidence="1 2">
    <name type="scientific">Hibiscus syriacus</name>
    <name type="common">Rose of Sharon</name>
    <dbReference type="NCBI Taxonomy" id="106335"/>
    <lineage>
        <taxon>Eukaryota</taxon>
        <taxon>Viridiplantae</taxon>
        <taxon>Streptophyta</taxon>
        <taxon>Embryophyta</taxon>
        <taxon>Tracheophyta</taxon>
        <taxon>Spermatophyta</taxon>
        <taxon>Magnoliopsida</taxon>
        <taxon>eudicotyledons</taxon>
        <taxon>Gunneridae</taxon>
        <taxon>Pentapetalae</taxon>
        <taxon>rosids</taxon>
        <taxon>malvids</taxon>
        <taxon>Malvales</taxon>
        <taxon>Malvaceae</taxon>
        <taxon>Malvoideae</taxon>
        <taxon>Hibiscus</taxon>
    </lineage>
</organism>
<proteinExistence type="predicted"/>
<keyword evidence="2" id="KW-1185">Reference proteome</keyword>
<comment type="caution">
    <text evidence="1">The sequence shown here is derived from an EMBL/GenBank/DDBJ whole genome shotgun (WGS) entry which is preliminary data.</text>
</comment>
<dbReference type="EMBL" id="VEPZ02001327">
    <property type="protein sequence ID" value="KAE8679964.1"/>
    <property type="molecule type" value="Genomic_DNA"/>
</dbReference>
<dbReference type="PANTHER" id="PTHR33116">
    <property type="entry name" value="REVERSE TRANSCRIPTASE ZINC-BINDING DOMAIN-CONTAINING PROTEIN-RELATED-RELATED"/>
    <property type="match status" value="1"/>
</dbReference>